<dbReference type="EMBL" id="CP001848">
    <property type="protein sequence ID" value="ADB18149.1"/>
    <property type="molecule type" value="Genomic_DNA"/>
</dbReference>
<proteinExistence type="predicted"/>
<dbReference type="SUPFAM" id="SSF50965">
    <property type="entry name" value="Galactose oxidase, central domain"/>
    <property type="match status" value="1"/>
</dbReference>
<keyword evidence="2" id="KW-1185">Reference proteome</keyword>
<evidence type="ECO:0000313" key="2">
    <source>
        <dbReference type="Proteomes" id="UP000001887"/>
    </source>
</evidence>
<dbReference type="OrthoDB" id="239352at2"/>
<sequence precursor="true">MIRFTLGVVLGWICCVPLLAEEPLSPPDKARAIVAQKLRDLRPNQLLHLGDAKVVGEFNDIAREFELDRTGPRGRDFTIKMVWAPDRKRALFCGANHAVPHRLNDVWEFDLATMTWHMLYAPDNPRDYTGLGKDPSDVEFRDGIFVTKRGGPGIIGHTWWGLTYDTKQRELLFMNTWVTDEKKAALAIGGKPDELFEGPPLWSFSPERRTWKMVKTAKPFPRPIFGGMLEYVSELNGTIWHANNWQMRGSWLLDAETAKWKNLTPADQEQEFEEHAAEPEQVGYYDPQRKQLIVQRHYSTHHYDVVKNRWKKVLSADPESGLAPYGHDAYSPMYYDPKSGHGLLLEYKTNKLWAYNPDQTQWTLLAPEGDDLPDGSKRLIYFDHAQNVLVITRDTSVWAYRYQ</sequence>
<protein>
    <submittedName>
        <fullName evidence="1">Uncharacterized protein</fullName>
    </submittedName>
</protein>
<dbReference type="InterPro" id="IPR011043">
    <property type="entry name" value="Gal_Oxase/kelch_b-propeller"/>
</dbReference>
<dbReference type="HOGENOM" id="CLU_683057_0_0_0"/>
<accession>D2QYJ0</accession>
<reference evidence="1 2" key="1">
    <citation type="journal article" date="2009" name="Stand. Genomic Sci.">
        <title>Complete genome sequence of Pirellula staleyi type strain (ATCC 27377).</title>
        <authorList>
            <person name="Clum A."/>
            <person name="Tindall B.J."/>
            <person name="Sikorski J."/>
            <person name="Ivanova N."/>
            <person name="Mavrommatis K."/>
            <person name="Lucas S."/>
            <person name="Glavina del Rio T."/>
            <person name="Nolan M."/>
            <person name="Chen F."/>
            <person name="Tice H."/>
            <person name="Pitluck S."/>
            <person name="Cheng J.F."/>
            <person name="Chertkov O."/>
            <person name="Brettin T."/>
            <person name="Han C."/>
            <person name="Detter J.C."/>
            <person name="Kuske C."/>
            <person name="Bruce D."/>
            <person name="Goodwin L."/>
            <person name="Ovchinikova G."/>
            <person name="Pati A."/>
            <person name="Mikhailova N."/>
            <person name="Chen A."/>
            <person name="Palaniappan K."/>
            <person name="Land M."/>
            <person name="Hauser L."/>
            <person name="Chang Y.J."/>
            <person name="Jeffries C.D."/>
            <person name="Chain P."/>
            <person name="Rohde M."/>
            <person name="Goker M."/>
            <person name="Bristow J."/>
            <person name="Eisen J.A."/>
            <person name="Markowitz V."/>
            <person name="Hugenholtz P."/>
            <person name="Kyrpides N.C."/>
            <person name="Klenk H.P."/>
            <person name="Lapidus A."/>
        </authorList>
    </citation>
    <scope>NUCLEOTIDE SEQUENCE [LARGE SCALE GENOMIC DNA]</scope>
    <source>
        <strain evidence="2">ATCC 27377 / DSM 6068 / ICPB 4128</strain>
    </source>
</reference>
<organism evidence="1 2">
    <name type="scientific">Pirellula staleyi (strain ATCC 27377 / DSM 6068 / ICPB 4128)</name>
    <name type="common">Pirella staleyi</name>
    <dbReference type="NCBI Taxonomy" id="530564"/>
    <lineage>
        <taxon>Bacteria</taxon>
        <taxon>Pseudomonadati</taxon>
        <taxon>Planctomycetota</taxon>
        <taxon>Planctomycetia</taxon>
        <taxon>Pirellulales</taxon>
        <taxon>Pirellulaceae</taxon>
        <taxon>Pirellula</taxon>
    </lineage>
</organism>
<gene>
    <name evidence="1" type="ordered locus">Psta_3487</name>
</gene>
<dbReference type="InterPro" id="IPR015915">
    <property type="entry name" value="Kelch-typ_b-propeller"/>
</dbReference>
<dbReference type="eggNOG" id="ENOG5033R8S">
    <property type="taxonomic scope" value="Bacteria"/>
</dbReference>
<dbReference type="Gene3D" id="2.120.10.80">
    <property type="entry name" value="Kelch-type beta propeller"/>
    <property type="match status" value="1"/>
</dbReference>
<dbReference type="Proteomes" id="UP000001887">
    <property type="component" value="Chromosome"/>
</dbReference>
<dbReference type="AlphaFoldDB" id="D2QYJ0"/>
<dbReference type="KEGG" id="psl:Psta_3487"/>
<evidence type="ECO:0000313" key="1">
    <source>
        <dbReference type="EMBL" id="ADB18149.1"/>
    </source>
</evidence>
<name>D2QYJ0_PIRSD</name>